<dbReference type="InterPro" id="IPR027038">
    <property type="entry name" value="RanGap"/>
</dbReference>
<dbReference type="GO" id="GO:0005096">
    <property type="term" value="F:GTPase activator activity"/>
    <property type="evidence" value="ECO:0007669"/>
    <property type="project" value="InterPro"/>
</dbReference>
<dbReference type="InterPro" id="IPR032675">
    <property type="entry name" value="LRR_dom_sf"/>
</dbReference>
<dbReference type="GO" id="GO:0006913">
    <property type="term" value="P:nucleocytoplasmic transport"/>
    <property type="evidence" value="ECO:0007669"/>
    <property type="project" value="TreeGrafter"/>
</dbReference>
<feature type="non-terminal residue" evidence="1">
    <location>
        <position position="1"/>
    </location>
</feature>
<evidence type="ECO:0000313" key="1">
    <source>
        <dbReference type="EMBL" id="CAE7245105.1"/>
    </source>
</evidence>
<dbReference type="OrthoDB" id="120976at2759"/>
<dbReference type="SMART" id="SM00368">
    <property type="entry name" value="LRR_RI"/>
    <property type="match status" value="4"/>
</dbReference>
<evidence type="ECO:0000313" key="2">
    <source>
        <dbReference type="Proteomes" id="UP000604046"/>
    </source>
</evidence>
<protein>
    <submittedName>
        <fullName evidence="1">NLRC3 protein</fullName>
    </submittedName>
</protein>
<accession>A0A812LKM1</accession>
<dbReference type="EMBL" id="CAJNDS010001043">
    <property type="protein sequence ID" value="CAE7245105.1"/>
    <property type="molecule type" value="Genomic_DNA"/>
</dbReference>
<dbReference type="Pfam" id="PF13516">
    <property type="entry name" value="LRR_6"/>
    <property type="match status" value="3"/>
</dbReference>
<name>A0A812LKM1_9DINO</name>
<dbReference type="PANTHER" id="PTHR24113">
    <property type="entry name" value="RAN GTPASE-ACTIVATING PROTEIN 1"/>
    <property type="match status" value="1"/>
</dbReference>
<reference evidence="1" key="1">
    <citation type="submission" date="2021-02" db="EMBL/GenBank/DDBJ databases">
        <authorList>
            <person name="Dougan E. K."/>
            <person name="Rhodes N."/>
            <person name="Thang M."/>
            <person name="Chan C."/>
        </authorList>
    </citation>
    <scope>NUCLEOTIDE SEQUENCE</scope>
</reference>
<proteinExistence type="predicted"/>
<comment type="caution">
    <text evidence="1">The sequence shown here is derived from an EMBL/GenBank/DDBJ whole genome shotgun (WGS) entry which is preliminary data.</text>
</comment>
<dbReference type="GO" id="GO:0005634">
    <property type="term" value="C:nucleus"/>
    <property type="evidence" value="ECO:0007669"/>
    <property type="project" value="TreeGrafter"/>
</dbReference>
<dbReference type="InterPro" id="IPR001611">
    <property type="entry name" value="Leu-rich_rpt"/>
</dbReference>
<dbReference type="GO" id="GO:0048471">
    <property type="term" value="C:perinuclear region of cytoplasm"/>
    <property type="evidence" value="ECO:0007669"/>
    <property type="project" value="TreeGrafter"/>
</dbReference>
<keyword evidence="2" id="KW-1185">Reference proteome</keyword>
<dbReference type="GO" id="GO:0031267">
    <property type="term" value="F:small GTPase binding"/>
    <property type="evidence" value="ECO:0007669"/>
    <property type="project" value="TreeGrafter"/>
</dbReference>
<sequence length="189" mass="19867">ALLKKLRSDTAESELSCQKEPLTSADLQALADILAENLLLVKIDLRECGVDVAGAQALGAALKLNKTLKELDLRWNADIGDEGCKALAEGLAENRSLERIDLGGCRIATAGAQALGTALKANGTLKDLYLGYNDALGAEGCEALAEGILRNVGLVEVNLKWCDVPEVCEKALAAAAEGNPTLQLLQVRS</sequence>
<dbReference type="Gene3D" id="3.80.10.10">
    <property type="entry name" value="Ribonuclease Inhibitor"/>
    <property type="match status" value="1"/>
</dbReference>
<dbReference type="GO" id="GO:0005829">
    <property type="term" value="C:cytosol"/>
    <property type="evidence" value="ECO:0007669"/>
    <property type="project" value="TreeGrafter"/>
</dbReference>
<dbReference type="AlphaFoldDB" id="A0A812LKM1"/>
<dbReference type="Proteomes" id="UP000604046">
    <property type="component" value="Unassembled WGS sequence"/>
</dbReference>
<gene>
    <name evidence="1" type="primary">NLRC3</name>
    <name evidence="1" type="ORF">SNAT2548_LOCUS11529</name>
</gene>
<dbReference type="SUPFAM" id="SSF52047">
    <property type="entry name" value="RNI-like"/>
    <property type="match status" value="1"/>
</dbReference>
<organism evidence="1 2">
    <name type="scientific">Symbiodinium natans</name>
    <dbReference type="NCBI Taxonomy" id="878477"/>
    <lineage>
        <taxon>Eukaryota</taxon>
        <taxon>Sar</taxon>
        <taxon>Alveolata</taxon>
        <taxon>Dinophyceae</taxon>
        <taxon>Suessiales</taxon>
        <taxon>Symbiodiniaceae</taxon>
        <taxon>Symbiodinium</taxon>
    </lineage>
</organism>
<dbReference type="PANTHER" id="PTHR24113:SF15">
    <property type="entry name" value="NACHT DOMAIN-CONTAINING PROTEIN"/>
    <property type="match status" value="1"/>
</dbReference>